<sequence length="457" mass="49607">MFLDLLGYSLNEVLGKQHSSITAKQDAEKDEQTSFWNTLKNDKFFISEILWITKNGQEIWLQGSYNVVFKSRKPYKVVMFATNISLEKKERVNLESKIEAINRSQASIEYDRNGEIVAANTNFLKLMDYNRDEIVGRHHRLLIDSTEAETPEYATFWKRLRSGRFHSGEFRFKNKKGQDVWIHSSYNPLFGIDDNVSGVLQLAVDITAMKQASIAELVARNQILAGIPDIAAAVTNTHERAASAAAAAVETSNIVNSVAAGSSQLSTSVQEINGQVSQALSVSDKAVQQARQVSETVLSLVDNSKKISAVIEMISSIAGQTNLLALNATIEAARAGESGRGFAVVASEVKSLSSQTAKATEEINVRIQAVQASSKEVHDAIDEITQTISSINDISGSISAAVEQQSCVAAATSQAMLDAASSVEVITQTIVVAPQLSDAITTVVSFARDAMNSRGER</sequence>
<dbReference type="InterPro" id="IPR035965">
    <property type="entry name" value="PAS-like_dom_sf"/>
</dbReference>
<comment type="caution">
    <text evidence="7">The sequence shown here is derived from an EMBL/GenBank/DDBJ whole genome shotgun (WGS) entry which is preliminary data.</text>
</comment>
<dbReference type="InterPro" id="IPR004089">
    <property type="entry name" value="MCPsignal_dom"/>
</dbReference>
<dbReference type="GO" id="GO:0016020">
    <property type="term" value="C:membrane"/>
    <property type="evidence" value="ECO:0007669"/>
    <property type="project" value="InterPro"/>
</dbReference>
<feature type="domain" description="PAC" evidence="6">
    <location>
        <begin position="166"/>
        <end position="218"/>
    </location>
</feature>
<feature type="domain" description="PAS" evidence="5">
    <location>
        <begin position="111"/>
        <end position="137"/>
    </location>
</feature>
<dbReference type="InterPro" id="IPR000014">
    <property type="entry name" value="PAS"/>
</dbReference>
<dbReference type="SUPFAM" id="SSF55785">
    <property type="entry name" value="PYP-like sensor domain (PAS domain)"/>
    <property type="match status" value="2"/>
</dbReference>
<dbReference type="InterPro" id="IPR013655">
    <property type="entry name" value="PAS_fold_3"/>
</dbReference>
<evidence type="ECO:0000256" key="3">
    <source>
        <dbReference type="PROSITE-ProRule" id="PRU00284"/>
    </source>
</evidence>
<evidence type="ECO:0000259" key="5">
    <source>
        <dbReference type="PROSITE" id="PS50112"/>
    </source>
</evidence>
<dbReference type="InterPro" id="IPR000700">
    <property type="entry name" value="PAS-assoc_C"/>
</dbReference>
<protein>
    <submittedName>
        <fullName evidence="7">Methyl-accepting chemotaxis sensory transducer with Pas/Pac sensor</fullName>
    </submittedName>
</protein>
<dbReference type="PROSITE" id="PS50112">
    <property type="entry name" value="PAS"/>
    <property type="match status" value="1"/>
</dbReference>
<organism evidence="7 8">
    <name type="scientific">Phreatobacter oligotrophus</name>
    <dbReference type="NCBI Taxonomy" id="1122261"/>
    <lineage>
        <taxon>Bacteria</taxon>
        <taxon>Pseudomonadati</taxon>
        <taxon>Pseudomonadota</taxon>
        <taxon>Alphaproteobacteria</taxon>
        <taxon>Hyphomicrobiales</taxon>
        <taxon>Phreatobacteraceae</taxon>
        <taxon>Phreatobacter</taxon>
    </lineage>
</organism>
<dbReference type="PANTHER" id="PTHR32089:SF112">
    <property type="entry name" value="LYSOZYME-LIKE PROTEIN-RELATED"/>
    <property type="match status" value="1"/>
</dbReference>
<dbReference type="SUPFAM" id="SSF58104">
    <property type="entry name" value="Methyl-accepting chemotaxis protein (MCP) signaling domain"/>
    <property type="match status" value="1"/>
</dbReference>
<dbReference type="AlphaFoldDB" id="A0A2T4YS47"/>
<dbReference type="Gene3D" id="1.10.287.950">
    <property type="entry name" value="Methyl-accepting chemotaxis protein"/>
    <property type="match status" value="1"/>
</dbReference>
<dbReference type="Pfam" id="PF13426">
    <property type="entry name" value="PAS_9"/>
    <property type="match status" value="1"/>
</dbReference>
<dbReference type="PRINTS" id="PR00260">
    <property type="entry name" value="CHEMTRNSDUCR"/>
</dbReference>
<dbReference type="CDD" id="cd00130">
    <property type="entry name" value="PAS"/>
    <property type="match status" value="2"/>
</dbReference>
<dbReference type="NCBIfam" id="TIGR00229">
    <property type="entry name" value="sensory_box"/>
    <property type="match status" value="2"/>
</dbReference>
<dbReference type="PANTHER" id="PTHR32089">
    <property type="entry name" value="METHYL-ACCEPTING CHEMOTAXIS PROTEIN MCPB"/>
    <property type="match status" value="1"/>
</dbReference>
<dbReference type="PROSITE" id="PS50113">
    <property type="entry name" value="PAC"/>
    <property type="match status" value="1"/>
</dbReference>
<evidence type="ECO:0000256" key="2">
    <source>
        <dbReference type="ARBA" id="ARBA00029447"/>
    </source>
</evidence>
<dbReference type="EMBL" id="PZZL01000029">
    <property type="protein sequence ID" value="PTM46633.1"/>
    <property type="molecule type" value="Genomic_DNA"/>
</dbReference>
<reference evidence="7 8" key="1">
    <citation type="submission" date="2018-04" db="EMBL/GenBank/DDBJ databases">
        <title>Genomic Encyclopedia of Archaeal and Bacterial Type Strains, Phase II (KMG-II): from individual species to whole genera.</title>
        <authorList>
            <person name="Goeker M."/>
        </authorList>
    </citation>
    <scope>NUCLEOTIDE SEQUENCE [LARGE SCALE GENOMIC DNA]</scope>
    <source>
        <strain evidence="7 8">DSM 25521</strain>
    </source>
</reference>
<dbReference type="GO" id="GO:0007165">
    <property type="term" value="P:signal transduction"/>
    <property type="evidence" value="ECO:0007669"/>
    <property type="project" value="UniProtKB-KW"/>
</dbReference>
<accession>A0A2T4YS47</accession>
<dbReference type="PROSITE" id="PS50111">
    <property type="entry name" value="CHEMOTAXIS_TRANSDUC_2"/>
    <property type="match status" value="1"/>
</dbReference>
<dbReference type="SMART" id="SM00086">
    <property type="entry name" value="PAC"/>
    <property type="match status" value="2"/>
</dbReference>
<gene>
    <name evidence="7" type="ORF">C8P69_12914</name>
</gene>
<keyword evidence="8" id="KW-1185">Reference proteome</keyword>
<evidence type="ECO:0000259" key="4">
    <source>
        <dbReference type="PROSITE" id="PS50111"/>
    </source>
</evidence>
<name>A0A2T4YS47_9HYPH</name>
<feature type="domain" description="Methyl-accepting transducer" evidence="4">
    <location>
        <begin position="219"/>
        <end position="444"/>
    </location>
</feature>
<dbReference type="GO" id="GO:0006935">
    <property type="term" value="P:chemotaxis"/>
    <property type="evidence" value="ECO:0007669"/>
    <property type="project" value="InterPro"/>
</dbReference>
<comment type="similarity">
    <text evidence="2">Belongs to the methyl-accepting chemotaxis (MCP) protein family.</text>
</comment>
<dbReference type="Pfam" id="PF08447">
    <property type="entry name" value="PAS_3"/>
    <property type="match status" value="1"/>
</dbReference>
<dbReference type="InterPro" id="IPR001610">
    <property type="entry name" value="PAC"/>
</dbReference>
<evidence type="ECO:0000313" key="7">
    <source>
        <dbReference type="EMBL" id="PTM46633.1"/>
    </source>
</evidence>
<dbReference type="Pfam" id="PF00015">
    <property type="entry name" value="MCPsignal"/>
    <property type="match status" value="1"/>
</dbReference>
<evidence type="ECO:0000259" key="6">
    <source>
        <dbReference type="PROSITE" id="PS50113"/>
    </source>
</evidence>
<dbReference type="SMART" id="SM00283">
    <property type="entry name" value="MA"/>
    <property type="match status" value="1"/>
</dbReference>
<dbReference type="GO" id="GO:0004888">
    <property type="term" value="F:transmembrane signaling receptor activity"/>
    <property type="evidence" value="ECO:0007669"/>
    <property type="project" value="InterPro"/>
</dbReference>
<dbReference type="InterPro" id="IPR004090">
    <property type="entry name" value="Chemotax_Me-accpt_rcpt"/>
</dbReference>
<dbReference type="Gene3D" id="3.30.450.20">
    <property type="entry name" value="PAS domain"/>
    <property type="match status" value="2"/>
</dbReference>
<keyword evidence="1 3" id="KW-0807">Transducer</keyword>
<dbReference type="Proteomes" id="UP000241808">
    <property type="component" value="Unassembled WGS sequence"/>
</dbReference>
<evidence type="ECO:0000256" key="1">
    <source>
        <dbReference type="ARBA" id="ARBA00023224"/>
    </source>
</evidence>
<evidence type="ECO:0000313" key="8">
    <source>
        <dbReference type="Proteomes" id="UP000241808"/>
    </source>
</evidence>
<proteinExistence type="inferred from homology"/>